<comment type="caution">
    <text evidence="9">The sequence shown here is derived from an EMBL/GenBank/DDBJ whole genome shotgun (WGS) entry which is preliminary data.</text>
</comment>
<accession>A0ABS8DCD2</accession>
<feature type="domain" description="HD/PDEase" evidence="8">
    <location>
        <begin position="29"/>
        <end position="144"/>
    </location>
</feature>
<dbReference type="Proteomes" id="UP001299546">
    <property type="component" value="Unassembled WGS sequence"/>
</dbReference>
<dbReference type="SMART" id="SM00471">
    <property type="entry name" value="HDc"/>
    <property type="match status" value="1"/>
</dbReference>
<dbReference type="EC" id="3.1.3.89" evidence="5"/>
<evidence type="ECO:0000313" key="10">
    <source>
        <dbReference type="Proteomes" id="UP001299546"/>
    </source>
</evidence>
<organism evidence="9 10">
    <name type="scientific">Bariatricus massiliensis</name>
    <dbReference type="NCBI Taxonomy" id="1745713"/>
    <lineage>
        <taxon>Bacteria</taxon>
        <taxon>Bacillati</taxon>
        <taxon>Bacillota</taxon>
        <taxon>Clostridia</taxon>
        <taxon>Lachnospirales</taxon>
        <taxon>Lachnospiraceae</taxon>
        <taxon>Bariatricus</taxon>
    </lineage>
</organism>
<name>A0ABS8DCD2_9FIRM</name>
<dbReference type="InterPro" id="IPR006674">
    <property type="entry name" value="HD_domain"/>
</dbReference>
<protein>
    <recommendedName>
        <fullName evidence="5">5'-deoxynucleotidase</fullName>
        <ecNumber evidence="5">3.1.3.89</ecNumber>
    </recommendedName>
</protein>
<keyword evidence="10" id="KW-1185">Reference proteome</keyword>
<evidence type="ECO:0000259" key="8">
    <source>
        <dbReference type="SMART" id="SM00471"/>
    </source>
</evidence>
<dbReference type="CDD" id="cd00077">
    <property type="entry name" value="HDc"/>
    <property type="match status" value="1"/>
</dbReference>
<dbReference type="EMBL" id="JAJCIS010000001">
    <property type="protein sequence ID" value="MCB7386077.1"/>
    <property type="molecule type" value="Genomic_DNA"/>
</dbReference>
<keyword evidence="7" id="KW-0378">Hydrolase</keyword>
<evidence type="ECO:0000256" key="3">
    <source>
        <dbReference type="ARBA" id="ARBA00001941"/>
    </source>
</evidence>
<evidence type="ECO:0000256" key="2">
    <source>
        <dbReference type="ARBA" id="ARBA00001936"/>
    </source>
</evidence>
<reference evidence="9 10" key="1">
    <citation type="submission" date="2021-10" db="EMBL/GenBank/DDBJ databases">
        <title>Collection of gut derived symbiotic bacterial strains cultured from healthy donors.</title>
        <authorList>
            <person name="Lin H."/>
            <person name="Littmann E."/>
            <person name="Kohout C."/>
            <person name="Pamer E.G."/>
        </authorList>
    </citation>
    <scope>NUCLEOTIDE SEQUENCE [LARGE SCALE GENOMIC DNA]</scope>
    <source>
        <strain evidence="9 10">DFI.1.165</strain>
    </source>
</reference>
<evidence type="ECO:0000256" key="6">
    <source>
        <dbReference type="ARBA" id="ARBA00022723"/>
    </source>
</evidence>
<comment type="cofactor">
    <cofactor evidence="3">
        <name>Co(2+)</name>
        <dbReference type="ChEBI" id="CHEBI:48828"/>
    </cofactor>
</comment>
<sequence>MNESILLDFMSLCERLKCNTRHSWTSTGRHESVAEHSWRLCVFAWLMKEQFPELDIERVMMLCLFHDLGEAVTGDVPCFEKGEEDCLKEENALEAIAEMLPETYCQELKGMFKEISENCTPEARLFHALDKMEAVIQHNEAPVSTWLPLEHELQLTYGTSQAEDFPFTKSLRERIRQDSLNKMAEEKH</sequence>
<dbReference type="InterPro" id="IPR003607">
    <property type="entry name" value="HD/PDEase_dom"/>
</dbReference>
<dbReference type="PANTHER" id="PTHR11845">
    <property type="entry name" value="5'-DEOXYNUCLEOTIDASE HDDC2"/>
    <property type="match status" value="1"/>
</dbReference>
<evidence type="ECO:0000313" key="9">
    <source>
        <dbReference type="EMBL" id="MCB7386077.1"/>
    </source>
</evidence>
<dbReference type="SUPFAM" id="SSF109604">
    <property type="entry name" value="HD-domain/PDEase-like"/>
    <property type="match status" value="1"/>
</dbReference>
<dbReference type="Gene3D" id="1.10.3210.10">
    <property type="entry name" value="Hypothetical protein af1432"/>
    <property type="match status" value="1"/>
</dbReference>
<comment type="catalytic activity">
    <reaction evidence="1">
        <text>a 2'-deoxyribonucleoside 5'-phosphate + H2O = a 2'-deoxyribonucleoside + phosphate</text>
        <dbReference type="Rhea" id="RHEA:36167"/>
        <dbReference type="ChEBI" id="CHEBI:15377"/>
        <dbReference type="ChEBI" id="CHEBI:18274"/>
        <dbReference type="ChEBI" id="CHEBI:43474"/>
        <dbReference type="ChEBI" id="CHEBI:65317"/>
        <dbReference type="EC" id="3.1.3.89"/>
    </reaction>
</comment>
<dbReference type="PANTHER" id="PTHR11845:SF13">
    <property type="entry name" value="5'-DEOXYNUCLEOTIDASE HDDC2"/>
    <property type="match status" value="1"/>
</dbReference>
<evidence type="ECO:0000256" key="4">
    <source>
        <dbReference type="ARBA" id="ARBA00011738"/>
    </source>
</evidence>
<evidence type="ECO:0000256" key="1">
    <source>
        <dbReference type="ARBA" id="ARBA00001638"/>
    </source>
</evidence>
<comment type="cofactor">
    <cofactor evidence="2">
        <name>Mn(2+)</name>
        <dbReference type="ChEBI" id="CHEBI:29035"/>
    </cofactor>
</comment>
<evidence type="ECO:0000256" key="5">
    <source>
        <dbReference type="ARBA" id="ARBA00012964"/>
    </source>
</evidence>
<comment type="subunit">
    <text evidence="4">Homodimer.</text>
</comment>
<proteinExistence type="predicted"/>
<dbReference type="Pfam" id="PF13023">
    <property type="entry name" value="HD_3"/>
    <property type="match status" value="1"/>
</dbReference>
<dbReference type="InterPro" id="IPR039356">
    <property type="entry name" value="YfbR/HDDC2"/>
</dbReference>
<gene>
    <name evidence="9" type="ORF">LIZ65_02150</name>
</gene>
<evidence type="ECO:0000256" key="7">
    <source>
        <dbReference type="ARBA" id="ARBA00022801"/>
    </source>
</evidence>
<keyword evidence="6" id="KW-0479">Metal-binding</keyword>